<reference evidence="1 2" key="1">
    <citation type="submission" date="2021-06" db="EMBL/GenBank/DDBJ databases">
        <authorList>
            <person name="Kallberg Y."/>
            <person name="Tangrot J."/>
            <person name="Rosling A."/>
        </authorList>
    </citation>
    <scope>NUCLEOTIDE SEQUENCE [LARGE SCALE GENOMIC DNA]</scope>
    <source>
        <strain evidence="1 2">120-4 pot B 10/14</strain>
    </source>
</reference>
<evidence type="ECO:0000313" key="1">
    <source>
        <dbReference type="EMBL" id="CAG8841844.1"/>
    </source>
</evidence>
<dbReference type="Proteomes" id="UP000789901">
    <property type="component" value="Unassembled WGS sequence"/>
</dbReference>
<sequence length="42" mass="5200">GRSDYMKTDNLKVEFLDESYYQLLEQEGRNDKIISFDFYWNK</sequence>
<comment type="caution">
    <text evidence="1">The sequence shown here is derived from an EMBL/GenBank/DDBJ whole genome shotgun (WGS) entry which is preliminary data.</text>
</comment>
<evidence type="ECO:0000313" key="2">
    <source>
        <dbReference type="Proteomes" id="UP000789901"/>
    </source>
</evidence>
<dbReference type="EMBL" id="CAJVQB010067065">
    <property type="protein sequence ID" value="CAG8841844.1"/>
    <property type="molecule type" value="Genomic_DNA"/>
</dbReference>
<name>A0ABN7WW38_GIGMA</name>
<keyword evidence="2" id="KW-1185">Reference proteome</keyword>
<feature type="non-terminal residue" evidence="1">
    <location>
        <position position="1"/>
    </location>
</feature>
<protein>
    <submittedName>
        <fullName evidence="1">19528_t:CDS:1</fullName>
    </submittedName>
</protein>
<organism evidence="1 2">
    <name type="scientific">Gigaspora margarita</name>
    <dbReference type="NCBI Taxonomy" id="4874"/>
    <lineage>
        <taxon>Eukaryota</taxon>
        <taxon>Fungi</taxon>
        <taxon>Fungi incertae sedis</taxon>
        <taxon>Mucoromycota</taxon>
        <taxon>Glomeromycotina</taxon>
        <taxon>Glomeromycetes</taxon>
        <taxon>Diversisporales</taxon>
        <taxon>Gigasporaceae</taxon>
        <taxon>Gigaspora</taxon>
    </lineage>
</organism>
<accession>A0ABN7WW38</accession>
<gene>
    <name evidence="1" type="ORF">GMARGA_LOCUS35661</name>
</gene>
<proteinExistence type="predicted"/>
<feature type="non-terminal residue" evidence="1">
    <location>
        <position position="42"/>
    </location>
</feature>